<dbReference type="AlphaFoldDB" id="A0AAV7IIB0"/>
<gene>
    <name evidence="1" type="ORF">KQX54_004777</name>
</gene>
<accession>A0AAV7IIB0</accession>
<name>A0AAV7IIB0_COTGL</name>
<evidence type="ECO:0000313" key="2">
    <source>
        <dbReference type="Proteomes" id="UP000826195"/>
    </source>
</evidence>
<dbReference type="Proteomes" id="UP000826195">
    <property type="component" value="Unassembled WGS sequence"/>
</dbReference>
<sequence>MIPKELITNWDTQGEYLRDKGHHLCRSNRNREHKRYASRPTVVQPSQLVPHVSFSSRILPTHQPLTRARYDEMIFYNAYSLYLPATKTN</sequence>
<organism evidence="1 2">
    <name type="scientific">Cotesia glomerata</name>
    <name type="common">Lepidopteran parasitic wasp</name>
    <name type="synonym">Apanteles glomeratus</name>
    <dbReference type="NCBI Taxonomy" id="32391"/>
    <lineage>
        <taxon>Eukaryota</taxon>
        <taxon>Metazoa</taxon>
        <taxon>Ecdysozoa</taxon>
        <taxon>Arthropoda</taxon>
        <taxon>Hexapoda</taxon>
        <taxon>Insecta</taxon>
        <taxon>Pterygota</taxon>
        <taxon>Neoptera</taxon>
        <taxon>Endopterygota</taxon>
        <taxon>Hymenoptera</taxon>
        <taxon>Apocrita</taxon>
        <taxon>Ichneumonoidea</taxon>
        <taxon>Braconidae</taxon>
        <taxon>Microgastrinae</taxon>
        <taxon>Cotesia</taxon>
    </lineage>
</organism>
<comment type="caution">
    <text evidence="1">The sequence shown here is derived from an EMBL/GenBank/DDBJ whole genome shotgun (WGS) entry which is preliminary data.</text>
</comment>
<reference evidence="1 2" key="1">
    <citation type="journal article" date="2021" name="J. Hered.">
        <title>A chromosome-level genome assembly of the parasitoid wasp, Cotesia glomerata (Hymenoptera: Braconidae).</title>
        <authorList>
            <person name="Pinto B.J."/>
            <person name="Weis J.J."/>
            <person name="Gamble T."/>
            <person name="Ode P.J."/>
            <person name="Paul R."/>
            <person name="Zaspel J.M."/>
        </authorList>
    </citation>
    <scope>NUCLEOTIDE SEQUENCE [LARGE SCALE GENOMIC DNA]</scope>
    <source>
        <strain evidence="1">CgM1</strain>
    </source>
</reference>
<evidence type="ECO:0000313" key="1">
    <source>
        <dbReference type="EMBL" id="KAH0553818.1"/>
    </source>
</evidence>
<protein>
    <submittedName>
        <fullName evidence="1">Uncharacterized protein</fullName>
    </submittedName>
</protein>
<keyword evidence="2" id="KW-1185">Reference proteome</keyword>
<dbReference type="EMBL" id="JAHXZJ010001119">
    <property type="protein sequence ID" value="KAH0553818.1"/>
    <property type="molecule type" value="Genomic_DNA"/>
</dbReference>
<proteinExistence type="predicted"/>